<keyword evidence="1" id="KW-0540">Nuclease</keyword>
<accession>D2UBT0</accession>
<sequence length="129" mass="14359">MSHSIKFALLAALFVSTHVQAYQSPTHCSILPNYIRDASRDMAYCLTMPSPIAACGNAQLDVQVFGNNEGRLPKSGNGQTYYEGKARLPQNDQAGTYRLVFLVTDGKKKKAIEQRYYSADHYATFCTIQ</sequence>
<evidence type="ECO:0000313" key="4">
    <source>
        <dbReference type="EMBL" id="CBA14972.1"/>
    </source>
</evidence>
<dbReference type="EMBL" id="FP565176">
    <property type="protein sequence ID" value="CBA14972.1"/>
    <property type="molecule type" value="Genomic_DNA"/>
</dbReference>
<dbReference type="AlphaFoldDB" id="D2UBT0"/>
<dbReference type="RefSeq" id="WP_012914989.1">
    <property type="nucleotide sequence ID" value="NC_013722.1"/>
</dbReference>
<gene>
    <name evidence="4" type="ordered locus">XALc_0437</name>
</gene>
<dbReference type="GeneID" id="57875745"/>
<dbReference type="Gene3D" id="3.10.450.30">
    <property type="entry name" value="Microbial ribonucleases"/>
    <property type="match status" value="1"/>
</dbReference>
<protein>
    <recommendedName>
        <fullName evidence="6">Secreted protein</fullName>
    </recommendedName>
</protein>
<dbReference type="GO" id="GO:0016787">
    <property type="term" value="F:hydrolase activity"/>
    <property type="evidence" value="ECO:0007669"/>
    <property type="project" value="UniProtKB-KW"/>
</dbReference>
<keyword evidence="3" id="KW-0732">Signal</keyword>
<dbReference type="OrthoDB" id="6007463at2"/>
<evidence type="ECO:0000256" key="2">
    <source>
        <dbReference type="ARBA" id="ARBA00022801"/>
    </source>
</evidence>
<dbReference type="GO" id="GO:0004521">
    <property type="term" value="F:RNA endonuclease activity"/>
    <property type="evidence" value="ECO:0007669"/>
    <property type="project" value="InterPro"/>
</dbReference>
<dbReference type="SUPFAM" id="SSF53933">
    <property type="entry name" value="Microbial ribonucleases"/>
    <property type="match status" value="1"/>
</dbReference>
<dbReference type="GO" id="GO:0003723">
    <property type="term" value="F:RNA binding"/>
    <property type="evidence" value="ECO:0007669"/>
    <property type="project" value="InterPro"/>
</dbReference>
<organism evidence="4 5">
    <name type="scientific">Xanthomonas albilineans (strain GPE PC73 / CFBP 7063)</name>
    <dbReference type="NCBI Taxonomy" id="380358"/>
    <lineage>
        <taxon>Bacteria</taxon>
        <taxon>Pseudomonadati</taxon>
        <taxon>Pseudomonadota</taxon>
        <taxon>Gammaproteobacteria</taxon>
        <taxon>Lysobacterales</taxon>
        <taxon>Lysobacteraceae</taxon>
        <taxon>Xanthomonas</taxon>
    </lineage>
</organism>
<keyword evidence="5" id="KW-1185">Reference proteome</keyword>
<dbReference type="PATRIC" id="fig|29447.3.peg.440"/>
<name>D2UBT0_XANAP</name>
<dbReference type="InterPro" id="IPR016191">
    <property type="entry name" value="Ribonuclease/ribotoxin"/>
</dbReference>
<evidence type="ECO:0000256" key="3">
    <source>
        <dbReference type="SAM" id="SignalP"/>
    </source>
</evidence>
<evidence type="ECO:0000313" key="5">
    <source>
        <dbReference type="Proteomes" id="UP000001890"/>
    </source>
</evidence>
<dbReference type="KEGG" id="xal:XALC_0437"/>
<dbReference type="Proteomes" id="UP000001890">
    <property type="component" value="Chromosome"/>
</dbReference>
<keyword evidence="2" id="KW-0378">Hydrolase</keyword>
<proteinExistence type="predicted"/>
<evidence type="ECO:0008006" key="6">
    <source>
        <dbReference type="Google" id="ProtNLM"/>
    </source>
</evidence>
<feature type="chain" id="PRO_5003038009" description="Secreted protein" evidence="3">
    <location>
        <begin position="22"/>
        <end position="129"/>
    </location>
</feature>
<evidence type="ECO:0000256" key="1">
    <source>
        <dbReference type="ARBA" id="ARBA00022722"/>
    </source>
</evidence>
<feature type="signal peptide" evidence="3">
    <location>
        <begin position="1"/>
        <end position="21"/>
    </location>
</feature>
<dbReference type="Pfam" id="PF00545">
    <property type="entry name" value="Ribonuclease"/>
    <property type="match status" value="1"/>
</dbReference>
<dbReference type="InterPro" id="IPR000026">
    <property type="entry name" value="N1-like"/>
</dbReference>
<reference evidence="4 5" key="1">
    <citation type="journal article" date="2009" name="BMC Genomics">
        <title>The complete genome sequence of Xanthomonas albilineans provides new insights into the reductive genome evolution of the xylem-limited Xanthomonadaceae.</title>
        <authorList>
            <person name="Pieretti I."/>
            <person name="Royer M."/>
            <person name="Barbe V."/>
            <person name="Carrere S."/>
            <person name="Koebnik R."/>
            <person name="Cociancich S."/>
            <person name="Couloux A."/>
            <person name="Darrasse A."/>
            <person name="Gouzy J."/>
            <person name="Jacques M.A."/>
            <person name="Lauber E."/>
            <person name="Manceau C."/>
            <person name="Mangenot S."/>
            <person name="Poussier S."/>
            <person name="Segurens B."/>
            <person name="Szurek B."/>
            <person name="Verdier V."/>
            <person name="Arlat M."/>
            <person name="Rott P."/>
        </authorList>
    </citation>
    <scope>NUCLEOTIDE SEQUENCE [LARGE SCALE GENOMIC DNA]</scope>
    <source>
        <strain evidence="5">GPE PC73 / CFBP 7063</strain>
    </source>
</reference>